<keyword evidence="1" id="KW-0472">Membrane</keyword>
<dbReference type="EMBL" id="MN739943">
    <property type="protein sequence ID" value="QHT78983.1"/>
    <property type="molecule type" value="Genomic_DNA"/>
</dbReference>
<reference evidence="2" key="1">
    <citation type="journal article" date="2020" name="Nature">
        <title>Giant virus diversity and host interactions through global metagenomics.</title>
        <authorList>
            <person name="Schulz F."/>
            <person name="Roux S."/>
            <person name="Paez-Espino D."/>
            <person name="Jungbluth S."/>
            <person name="Walsh D.A."/>
            <person name="Denef V.J."/>
            <person name="McMahon K.D."/>
            <person name="Konstantinidis K.T."/>
            <person name="Eloe-Fadrosh E.A."/>
            <person name="Kyrpides N.C."/>
            <person name="Woyke T."/>
        </authorList>
    </citation>
    <scope>NUCLEOTIDE SEQUENCE</scope>
    <source>
        <strain evidence="2">GVMAG-M-3300023179-97</strain>
    </source>
</reference>
<feature type="transmembrane region" description="Helical" evidence="1">
    <location>
        <begin position="6"/>
        <end position="25"/>
    </location>
</feature>
<keyword evidence="1" id="KW-0812">Transmembrane</keyword>
<organism evidence="2">
    <name type="scientific">viral metagenome</name>
    <dbReference type="NCBI Taxonomy" id="1070528"/>
    <lineage>
        <taxon>unclassified sequences</taxon>
        <taxon>metagenomes</taxon>
        <taxon>organismal metagenomes</taxon>
    </lineage>
</organism>
<evidence type="ECO:0000256" key="1">
    <source>
        <dbReference type="SAM" id="Phobius"/>
    </source>
</evidence>
<sequence>MIEQVLLGIGVLGIVGISMALGFLTQNKDNGADIQKNLGIIAGITGILVILFGVVAYIYLTANINYMGPFVLVMSFVNLLLSVFAVSAASLQVVNS</sequence>
<keyword evidence="1" id="KW-1133">Transmembrane helix</keyword>
<evidence type="ECO:0000313" key="2">
    <source>
        <dbReference type="EMBL" id="QHT78983.1"/>
    </source>
</evidence>
<feature type="transmembrane region" description="Helical" evidence="1">
    <location>
        <begin position="66"/>
        <end position="91"/>
    </location>
</feature>
<accession>A0A6C0HG30</accession>
<feature type="transmembrane region" description="Helical" evidence="1">
    <location>
        <begin position="37"/>
        <end position="60"/>
    </location>
</feature>
<name>A0A6C0HG30_9ZZZZ</name>
<protein>
    <submittedName>
        <fullName evidence="2">Uncharacterized protein</fullName>
    </submittedName>
</protein>
<proteinExistence type="predicted"/>
<dbReference type="AlphaFoldDB" id="A0A6C0HG30"/>